<dbReference type="InterPro" id="IPR058660">
    <property type="entry name" value="WHD_DnaB"/>
</dbReference>
<dbReference type="Proteomes" id="UP000295681">
    <property type="component" value="Unassembled WGS sequence"/>
</dbReference>
<evidence type="ECO:0000256" key="2">
    <source>
        <dbReference type="SAM" id="MobiDB-lite"/>
    </source>
</evidence>
<evidence type="ECO:0000313" key="5">
    <source>
        <dbReference type="EMBL" id="TDG67705.1"/>
    </source>
</evidence>
<keyword evidence="6" id="KW-1185">Reference proteome</keyword>
<feature type="compositionally biased region" description="Polar residues" evidence="2">
    <location>
        <begin position="258"/>
        <end position="277"/>
    </location>
</feature>
<dbReference type="AlphaFoldDB" id="A0A4R5N7A4"/>
<dbReference type="Pfam" id="PF25888">
    <property type="entry name" value="WHD_DnaB"/>
    <property type="match status" value="1"/>
</dbReference>
<feature type="domain" description="Replicative helicase loading/DNA remodeling protein DnaB N-terminal winged helix" evidence="4">
    <location>
        <begin position="28"/>
        <end position="257"/>
    </location>
</feature>
<protein>
    <submittedName>
        <fullName evidence="5">Uncharacterized protein</fullName>
    </submittedName>
</protein>
<name>A0A4R5N7A4_9LACO</name>
<gene>
    <name evidence="5" type="ORF">C5L23_001504</name>
</gene>
<dbReference type="STRING" id="907931.GCA_000165675_00122"/>
<reference evidence="5 6" key="1">
    <citation type="journal article" date="2019" name="Appl. Microbiol. Biotechnol.">
        <title>Uncovering carbohydrate metabolism through a genotype-phenotype association study of 56 lactic acid bacteria genomes.</title>
        <authorList>
            <person name="Buron-Moles G."/>
            <person name="Chailyan A."/>
            <person name="Dolejs I."/>
            <person name="Forster J."/>
            <person name="Miks M.H."/>
        </authorList>
    </citation>
    <scope>NUCLEOTIDE SEQUENCE [LARGE SCALE GENOMIC DNA]</scope>
    <source>
        <strain evidence="5 6">ATCC 700006</strain>
    </source>
</reference>
<evidence type="ECO:0000256" key="1">
    <source>
        <dbReference type="ARBA" id="ARBA00093462"/>
    </source>
</evidence>
<dbReference type="Pfam" id="PF07261">
    <property type="entry name" value="DnaB_2"/>
    <property type="match status" value="1"/>
</dbReference>
<evidence type="ECO:0000313" key="6">
    <source>
        <dbReference type="Proteomes" id="UP000295681"/>
    </source>
</evidence>
<sequence length="442" mass="49955">MQESKPTIELHANARVLVQAAVPISFADLARTFDLYVPFIGSTGYALYHMLATEINYVSVTDVLDHNFLLDSLNLSLPTFVRLRRKLEAVGLVKTFHDTTTSVDTYYYRLLPALSAQDFFKEQLLTGLLYKFVGEERFIVLQKRYGIQGIQKIQGEDVSAHFLQIFKNESTPTIPQQSVRLDMAKPVVKDDHFNFEAFAQLVQGTTVDEINKHRNFLIAQHLLYGVNEQQLANIVSQTVTLDTHEIDQAGMQRALKTQLDTTRSTQPTGNQPQISSVESHDEALSKTAKALVEAANQIPPMHFLSQIKQSRGGFITNSERNIVNDLTTQGILNPPVINVLLHQILIGMDNTSLSRALTETIANEWAQQKVTTATLAIHAIKRHHDQKQQSQQNRQIKTSSRTRNRMAKIEPKMENVTAKQPEYDQKDIQKALAKLKDLKTKD</sequence>
<feature type="domain" description="DnaB/C C-terminal" evidence="3">
    <location>
        <begin position="305"/>
        <end position="374"/>
    </location>
</feature>
<proteinExistence type="inferred from homology"/>
<accession>A0A4R5N7A4</accession>
<dbReference type="InterPro" id="IPR006343">
    <property type="entry name" value="DnaB/C_C"/>
</dbReference>
<comment type="caution">
    <text evidence="5">The sequence shown here is derived from an EMBL/GenBank/DDBJ whole genome shotgun (WGS) entry which is preliminary data.</text>
</comment>
<feature type="region of interest" description="Disordered" evidence="2">
    <location>
        <begin position="382"/>
        <end position="422"/>
    </location>
</feature>
<comment type="similarity">
    <text evidence="1">Belongs to the DnaB/DnaD family.</text>
</comment>
<dbReference type="RefSeq" id="WP_010008594.1">
    <property type="nucleotide sequence ID" value="NZ_JAGYGP010000001.1"/>
</dbReference>
<evidence type="ECO:0000259" key="3">
    <source>
        <dbReference type="Pfam" id="PF07261"/>
    </source>
</evidence>
<organism evidence="5 6">
    <name type="scientific">Leuconostoc fallax</name>
    <dbReference type="NCBI Taxonomy" id="1251"/>
    <lineage>
        <taxon>Bacteria</taxon>
        <taxon>Bacillati</taxon>
        <taxon>Bacillota</taxon>
        <taxon>Bacilli</taxon>
        <taxon>Lactobacillales</taxon>
        <taxon>Lactobacillaceae</taxon>
        <taxon>Leuconostoc</taxon>
    </lineage>
</organism>
<evidence type="ECO:0000259" key="4">
    <source>
        <dbReference type="Pfam" id="PF25888"/>
    </source>
</evidence>
<feature type="region of interest" description="Disordered" evidence="2">
    <location>
        <begin position="257"/>
        <end position="280"/>
    </location>
</feature>
<dbReference type="EMBL" id="PUFI01000015">
    <property type="protein sequence ID" value="TDG67705.1"/>
    <property type="molecule type" value="Genomic_DNA"/>
</dbReference>